<gene>
    <name evidence="9" type="ORF">J2X01_003600</name>
</gene>
<evidence type="ECO:0000256" key="2">
    <source>
        <dbReference type="ARBA" id="ARBA00022603"/>
    </source>
</evidence>
<keyword evidence="5 6" id="KW-0694">RNA-binding</keyword>
<dbReference type="InterPro" id="IPR029063">
    <property type="entry name" value="SAM-dependent_MTases_sf"/>
</dbReference>
<feature type="compositionally biased region" description="Gly residues" evidence="7">
    <location>
        <begin position="7"/>
        <end position="30"/>
    </location>
</feature>
<evidence type="ECO:0000313" key="10">
    <source>
        <dbReference type="Proteomes" id="UP001252243"/>
    </source>
</evidence>
<evidence type="ECO:0000256" key="1">
    <source>
        <dbReference type="ARBA" id="ARBA00007494"/>
    </source>
</evidence>
<reference evidence="9 10" key="1">
    <citation type="submission" date="2023-07" db="EMBL/GenBank/DDBJ databases">
        <title>Sorghum-associated microbial communities from plants grown in Nebraska, USA.</title>
        <authorList>
            <person name="Schachtman D."/>
        </authorList>
    </citation>
    <scope>NUCLEOTIDE SEQUENCE [LARGE SCALE GENOMIC DNA]</scope>
    <source>
        <strain evidence="9 10">BE167</strain>
    </source>
</reference>
<dbReference type="GO" id="GO:0008168">
    <property type="term" value="F:methyltransferase activity"/>
    <property type="evidence" value="ECO:0007669"/>
    <property type="project" value="UniProtKB-KW"/>
</dbReference>
<dbReference type="InterPro" id="IPR049560">
    <property type="entry name" value="MeTrfase_RsmB-F_NOP2_cat"/>
</dbReference>
<sequence>MSESGTSGSGRGNGPRRGGSGGQGGAGQAGRGRDGSQRNAQGRERNRGPQRGFTENAPSQRTRRADPARLVAFEVLRAVAAEDAYANLVLPARIRHHGLDKRDAGFATELSYGALRGQGTYDAILARCVDRPLDQLDPAILDALRIGAHQLLAMRVPAHAALDQTVGLARAVIGAGPSALINAVLRKVSAHTLEEWLDLLLSDETDETKKAAIRYAHPEWIVRALRQSLVAHGRPVSEISDLLEADNAAPVVNLVALPGLGSLDEALEGGATPGELVEGSALSSGGDLGRLASVREGTTRVQDVGSQLVARAMAAVALDTGVKVPGTEGSGVQETDGDSRPGQEREKPAERWLDMCAGPGGKAALLGALAREQGATLLANEPAPHRAKLVRQALAAVPHEVWHVRTGDGREVGTEMPESFDRVLVDAPCTGLGALRRRPESRWRRTPKDLTDLGPLQRELLKSALAAVKPGGVVAYVTCSPHPAETTAVVSDVLRNRDDLELLDAGAALDRVSLTGHLDAGHERTAQLWPHVHRTDAMFLALIRKKA</sequence>
<evidence type="ECO:0000256" key="3">
    <source>
        <dbReference type="ARBA" id="ARBA00022679"/>
    </source>
</evidence>
<dbReference type="InterPro" id="IPR006027">
    <property type="entry name" value="NusB_RsmB_TIM44"/>
</dbReference>
<keyword evidence="4 6" id="KW-0949">S-adenosyl-L-methionine</keyword>
<dbReference type="PROSITE" id="PS51686">
    <property type="entry name" value="SAM_MT_RSMB_NOP"/>
    <property type="match status" value="1"/>
</dbReference>
<feature type="binding site" evidence="6">
    <location>
        <position position="381"/>
    </location>
    <ligand>
        <name>S-adenosyl-L-methionine</name>
        <dbReference type="ChEBI" id="CHEBI:59789"/>
    </ligand>
</feature>
<dbReference type="PRINTS" id="PR02008">
    <property type="entry name" value="RCMTFAMILY"/>
</dbReference>
<evidence type="ECO:0000256" key="4">
    <source>
        <dbReference type="ARBA" id="ARBA00022691"/>
    </source>
</evidence>
<feature type="region of interest" description="Disordered" evidence="7">
    <location>
        <begin position="323"/>
        <end position="347"/>
    </location>
</feature>
<dbReference type="InterPro" id="IPR018314">
    <property type="entry name" value="RsmB/NOL1/NOP2-like_CS"/>
</dbReference>
<proteinExistence type="inferred from homology"/>
<dbReference type="Gene3D" id="3.40.50.150">
    <property type="entry name" value="Vaccinia Virus protein VP39"/>
    <property type="match status" value="1"/>
</dbReference>
<organism evidence="9 10">
    <name type="scientific">Arthrobacter ginsengisoli</name>
    <dbReference type="NCBI Taxonomy" id="1356565"/>
    <lineage>
        <taxon>Bacteria</taxon>
        <taxon>Bacillati</taxon>
        <taxon>Actinomycetota</taxon>
        <taxon>Actinomycetes</taxon>
        <taxon>Micrococcales</taxon>
        <taxon>Micrococcaceae</taxon>
        <taxon>Arthrobacter</taxon>
    </lineage>
</organism>
<feature type="binding site" evidence="6">
    <location>
        <position position="426"/>
    </location>
    <ligand>
        <name>S-adenosyl-L-methionine</name>
        <dbReference type="ChEBI" id="CHEBI:59789"/>
    </ligand>
</feature>
<feature type="binding site" evidence="6">
    <location>
        <position position="408"/>
    </location>
    <ligand>
        <name>S-adenosyl-L-methionine</name>
        <dbReference type="ChEBI" id="CHEBI:59789"/>
    </ligand>
</feature>
<accession>A0ABU1UGJ2</accession>
<keyword evidence="2 6" id="KW-0489">Methyltransferase</keyword>
<dbReference type="InterPro" id="IPR035926">
    <property type="entry name" value="NusB-like_sf"/>
</dbReference>
<evidence type="ECO:0000256" key="5">
    <source>
        <dbReference type="ARBA" id="ARBA00022884"/>
    </source>
</evidence>
<feature type="region of interest" description="Disordered" evidence="7">
    <location>
        <begin position="1"/>
        <end position="64"/>
    </location>
</feature>
<keyword evidence="10" id="KW-1185">Reference proteome</keyword>
<dbReference type="EC" id="2.1.1.176" evidence="9"/>
<dbReference type="PROSITE" id="PS01153">
    <property type="entry name" value="NOL1_NOP2_SUN"/>
    <property type="match status" value="1"/>
</dbReference>
<feature type="compositionally biased region" description="Basic and acidic residues" evidence="7">
    <location>
        <begin position="31"/>
        <end position="47"/>
    </location>
</feature>
<comment type="caution">
    <text evidence="9">The sequence shown here is derived from an EMBL/GenBank/DDBJ whole genome shotgun (WGS) entry which is preliminary data.</text>
</comment>
<dbReference type="Gene3D" id="1.10.940.10">
    <property type="entry name" value="NusB-like"/>
    <property type="match status" value="1"/>
</dbReference>
<comment type="similarity">
    <text evidence="1 6">Belongs to the class I-like SAM-binding methyltransferase superfamily. RsmB/NOP family.</text>
</comment>
<dbReference type="SUPFAM" id="SSF48013">
    <property type="entry name" value="NusB-like"/>
    <property type="match status" value="1"/>
</dbReference>
<dbReference type="InterPro" id="IPR023267">
    <property type="entry name" value="RCMT"/>
</dbReference>
<evidence type="ECO:0000256" key="7">
    <source>
        <dbReference type="SAM" id="MobiDB-lite"/>
    </source>
</evidence>
<keyword evidence="3 6" id="KW-0808">Transferase</keyword>
<dbReference type="EMBL" id="JAVDVQ010000021">
    <property type="protein sequence ID" value="MDR7084292.1"/>
    <property type="molecule type" value="Genomic_DNA"/>
</dbReference>
<dbReference type="GO" id="GO:0032259">
    <property type="term" value="P:methylation"/>
    <property type="evidence" value="ECO:0007669"/>
    <property type="project" value="UniProtKB-KW"/>
</dbReference>
<protein>
    <submittedName>
        <fullName evidence="9">16S rRNA (Cytosine967-C5)-methyltransferase</fullName>
        <ecNumber evidence="9">2.1.1.176</ecNumber>
    </submittedName>
</protein>
<feature type="active site" description="Nucleophile" evidence="6">
    <location>
        <position position="479"/>
    </location>
</feature>
<dbReference type="Pfam" id="PF01189">
    <property type="entry name" value="Methyltr_RsmB-F"/>
    <property type="match status" value="1"/>
</dbReference>
<dbReference type="InterPro" id="IPR001678">
    <property type="entry name" value="MeTrfase_RsmB-F_NOP2_dom"/>
</dbReference>
<dbReference type="RefSeq" id="WP_310060476.1">
    <property type="nucleotide sequence ID" value="NZ_JAVDVQ010000021.1"/>
</dbReference>
<feature type="binding site" evidence="6">
    <location>
        <begin position="356"/>
        <end position="362"/>
    </location>
    <ligand>
        <name>S-adenosyl-L-methionine</name>
        <dbReference type="ChEBI" id="CHEBI:59789"/>
    </ligand>
</feature>
<dbReference type="SUPFAM" id="SSF53335">
    <property type="entry name" value="S-adenosyl-L-methionine-dependent methyltransferases"/>
    <property type="match status" value="1"/>
</dbReference>
<dbReference type="PANTHER" id="PTHR22807">
    <property type="entry name" value="NOP2 YEAST -RELATED NOL1/NOP2/FMU SUN DOMAIN-CONTAINING"/>
    <property type="match status" value="1"/>
</dbReference>
<feature type="compositionally biased region" description="Basic and acidic residues" evidence="7">
    <location>
        <begin position="337"/>
        <end position="347"/>
    </location>
</feature>
<dbReference type="Proteomes" id="UP001252243">
    <property type="component" value="Unassembled WGS sequence"/>
</dbReference>
<evidence type="ECO:0000259" key="8">
    <source>
        <dbReference type="PROSITE" id="PS51686"/>
    </source>
</evidence>
<dbReference type="Pfam" id="PF01029">
    <property type="entry name" value="NusB"/>
    <property type="match status" value="1"/>
</dbReference>
<evidence type="ECO:0000313" key="9">
    <source>
        <dbReference type="EMBL" id="MDR7084292.1"/>
    </source>
</evidence>
<dbReference type="CDD" id="cd02440">
    <property type="entry name" value="AdoMet_MTases"/>
    <property type="match status" value="1"/>
</dbReference>
<feature type="domain" description="SAM-dependent MTase RsmB/NOP-type" evidence="8">
    <location>
        <begin position="347"/>
        <end position="546"/>
    </location>
</feature>
<dbReference type="PANTHER" id="PTHR22807:SF53">
    <property type="entry name" value="RIBOSOMAL RNA SMALL SUBUNIT METHYLTRANSFERASE B-RELATED"/>
    <property type="match status" value="1"/>
</dbReference>
<name>A0ABU1UGJ2_9MICC</name>
<evidence type="ECO:0000256" key="6">
    <source>
        <dbReference type="PROSITE-ProRule" id="PRU01023"/>
    </source>
</evidence>